<keyword evidence="5" id="KW-1185">Reference proteome</keyword>
<organism evidence="5">
    <name type="scientific">Volvox carteri f. nagariensis</name>
    <dbReference type="NCBI Taxonomy" id="3068"/>
    <lineage>
        <taxon>Eukaryota</taxon>
        <taxon>Viridiplantae</taxon>
        <taxon>Chlorophyta</taxon>
        <taxon>core chlorophytes</taxon>
        <taxon>Chlorophyceae</taxon>
        <taxon>CS clade</taxon>
        <taxon>Chlamydomonadales</taxon>
        <taxon>Volvocaceae</taxon>
        <taxon>Volvox</taxon>
    </lineage>
</organism>
<dbReference type="GO" id="GO:0004386">
    <property type="term" value="F:helicase activity"/>
    <property type="evidence" value="ECO:0007669"/>
    <property type="project" value="InterPro"/>
</dbReference>
<evidence type="ECO:0000313" key="4">
    <source>
        <dbReference type="EMBL" id="EFJ44065.1"/>
    </source>
</evidence>
<feature type="compositionally biased region" description="Acidic residues" evidence="1">
    <location>
        <begin position="147"/>
        <end position="158"/>
    </location>
</feature>
<evidence type="ECO:0000256" key="1">
    <source>
        <dbReference type="SAM" id="MobiDB-lite"/>
    </source>
</evidence>
<dbReference type="SUPFAM" id="SSF52540">
    <property type="entry name" value="P-loop containing nucleoside triphosphate hydrolases"/>
    <property type="match status" value="1"/>
</dbReference>
<protein>
    <recommendedName>
        <fullName evidence="6">DNA2/NAM7 helicase-like C-terminal domain-containing protein</fullName>
    </recommendedName>
</protein>
<sequence>MRLNAHGTALHHCHCAANQRGWLFHPRNTTPARDVCTQADRRGRKGPSKHPQQQRDPGDQNLGSRGTAFGGDTWPRRRDGSSSSSSSRDRENQRARELQGAARRASARARDVGAAAGKHRALQAARLGGEAAAATGGRLDGGHGDGDGDGDGDGEEDELWPSREAVVGPPAVPATAVPATGAVTASATAITGTSVNLIQALRAAQAADRQLRTLSGGGGLLGPVGVVGQPVGGLKGLGKVGKGGGGEEVGDDDDLVPYVDVALKEEWTERAGDIVLVSPKNRPSEASMEGVVLDFSGRWIRVALPADLAHGVQQMAATPPPWLRGKTGRERLTAARRVVAAAAAAAAAAEPTSLPSPSGAVANTPHDDGDSGGIRAGLQRQQQRRRQLRGAAAAGLNPSQARAIETALGRSLTLWQGPPGTGKTATLLHFIRAALTALPPGSGPLLATAASNVAVDNLVSGLRALDPSLDVVRVGQPVKVAPELRGVSLEARIAGTSAGQRAARLRRQAQGLRGSEAWNYISQAGTSRGCANLKLEEVSRLRDHLWGGPKACSFPVVVLEEATQATEPHSLVPLLSQVPVCFIPVLGRETRTNAVIDPRVAPATAAAGGAAGGNSQSSGGYSYQNDDEAAAVAEVVAALLTPGSASCLEGPGDIGIVTPYNGQVRRLQQLLTHGSHLSRRPGLGLGSRPGAFLRTATATTGEGEGEGGSEGTVLEIKSVDGFQKSFACLPYNRRLGREKEVIVFSAVRSNTEGRLGFLSDYRRLNVAITRARRGLVVLGNPNTLARDRLWARWLSCCYGDRCGGDGWAPWWGWCQEWLGSPAVGRGGDGGSACRGAFLEAQIATVDAAPHFQIVKQVLADACVRGGVCVMCYFTARRRGRLLLGLNPGEH</sequence>
<dbReference type="EMBL" id="GL378367">
    <property type="protein sequence ID" value="EFJ44065.1"/>
    <property type="molecule type" value="Genomic_DNA"/>
</dbReference>
<feature type="region of interest" description="Disordered" evidence="1">
    <location>
        <begin position="347"/>
        <end position="397"/>
    </location>
</feature>
<dbReference type="STRING" id="3068.D8U8C0"/>
<accession>D8U8C0</accession>
<feature type="domain" description="DNA2/NAM7 helicase-like C-terminal" evidence="3">
    <location>
        <begin position="615"/>
        <end position="781"/>
    </location>
</feature>
<dbReference type="InterPro" id="IPR045055">
    <property type="entry name" value="DNA2/NAM7-like"/>
</dbReference>
<dbReference type="KEGG" id="vcn:VOLCADRAFT_106580"/>
<dbReference type="Proteomes" id="UP000001058">
    <property type="component" value="Unassembled WGS sequence"/>
</dbReference>
<dbReference type="PANTHER" id="PTHR10887:SF495">
    <property type="entry name" value="HELICASE SENATAXIN ISOFORM X1-RELATED"/>
    <property type="match status" value="1"/>
</dbReference>
<feature type="domain" description="DNA2/NAM7 helicase helicase" evidence="2">
    <location>
        <begin position="396"/>
        <end position="506"/>
    </location>
</feature>
<evidence type="ECO:0008006" key="6">
    <source>
        <dbReference type="Google" id="ProtNLM"/>
    </source>
</evidence>
<dbReference type="InterPro" id="IPR041679">
    <property type="entry name" value="DNA2/NAM7-like_C"/>
</dbReference>
<dbReference type="RefSeq" id="XP_002954866.1">
    <property type="nucleotide sequence ID" value="XM_002954820.1"/>
</dbReference>
<dbReference type="AlphaFoldDB" id="D8U8C0"/>
<gene>
    <name evidence="4" type="ORF">VOLCADRAFT_106580</name>
</gene>
<dbReference type="InterPro" id="IPR027417">
    <property type="entry name" value="P-loop_NTPase"/>
</dbReference>
<feature type="compositionally biased region" description="Basic and acidic residues" evidence="1">
    <location>
        <begin position="87"/>
        <end position="97"/>
    </location>
</feature>
<dbReference type="InterPro" id="IPR047187">
    <property type="entry name" value="SF1_C_Upf1"/>
</dbReference>
<reference evidence="4 5" key="1">
    <citation type="journal article" date="2010" name="Science">
        <title>Genomic analysis of organismal complexity in the multicellular green alga Volvox carteri.</title>
        <authorList>
            <person name="Prochnik S.E."/>
            <person name="Umen J."/>
            <person name="Nedelcu A.M."/>
            <person name="Hallmann A."/>
            <person name="Miller S.M."/>
            <person name="Nishii I."/>
            <person name="Ferris P."/>
            <person name="Kuo A."/>
            <person name="Mitros T."/>
            <person name="Fritz-Laylin L.K."/>
            <person name="Hellsten U."/>
            <person name="Chapman J."/>
            <person name="Simakov O."/>
            <person name="Rensing S.A."/>
            <person name="Terry A."/>
            <person name="Pangilinan J."/>
            <person name="Kapitonov V."/>
            <person name="Jurka J."/>
            <person name="Salamov A."/>
            <person name="Shapiro H."/>
            <person name="Schmutz J."/>
            <person name="Grimwood J."/>
            <person name="Lindquist E."/>
            <person name="Lucas S."/>
            <person name="Grigoriev I.V."/>
            <person name="Schmitt R."/>
            <person name="Kirk D."/>
            <person name="Rokhsar D.S."/>
        </authorList>
    </citation>
    <scope>NUCLEOTIDE SEQUENCE [LARGE SCALE GENOMIC DNA]</scope>
    <source>
        <strain evidence="5">f. Nagariensis / Eve</strain>
    </source>
</reference>
<dbReference type="Gene3D" id="3.40.50.300">
    <property type="entry name" value="P-loop containing nucleotide triphosphate hydrolases"/>
    <property type="match status" value="2"/>
</dbReference>
<evidence type="ECO:0000259" key="2">
    <source>
        <dbReference type="Pfam" id="PF13086"/>
    </source>
</evidence>
<feature type="region of interest" description="Disordered" evidence="1">
    <location>
        <begin position="134"/>
        <end position="158"/>
    </location>
</feature>
<dbReference type="eggNOG" id="KOG1802">
    <property type="taxonomic scope" value="Eukaryota"/>
</dbReference>
<evidence type="ECO:0000313" key="5">
    <source>
        <dbReference type="Proteomes" id="UP000001058"/>
    </source>
</evidence>
<dbReference type="CDD" id="cd18808">
    <property type="entry name" value="SF1_C_Upf1"/>
    <property type="match status" value="1"/>
</dbReference>
<dbReference type="Pfam" id="PF13087">
    <property type="entry name" value="AAA_12"/>
    <property type="match status" value="1"/>
</dbReference>
<dbReference type="Pfam" id="PF13086">
    <property type="entry name" value="AAA_11"/>
    <property type="match status" value="1"/>
</dbReference>
<dbReference type="PANTHER" id="PTHR10887">
    <property type="entry name" value="DNA2/NAM7 HELICASE FAMILY"/>
    <property type="match status" value="1"/>
</dbReference>
<dbReference type="InParanoid" id="D8U8C0"/>
<name>D8U8C0_VOLCA</name>
<proteinExistence type="predicted"/>
<evidence type="ECO:0000259" key="3">
    <source>
        <dbReference type="Pfam" id="PF13087"/>
    </source>
</evidence>
<dbReference type="GeneID" id="9621640"/>
<dbReference type="InterPro" id="IPR041677">
    <property type="entry name" value="DNA2/NAM7_AAA_11"/>
</dbReference>
<feature type="region of interest" description="Disordered" evidence="1">
    <location>
        <begin position="40"/>
        <end position="114"/>
    </location>
</feature>
<dbReference type="OrthoDB" id="6513042at2759"/>